<dbReference type="EMBL" id="JACYFC010000006">
    <property type="protein sequence ID" value="MBD5772448.1"/>
    <property type="molecule type" value="Genomic_DNA"/>
</dbReference>
<dbReference type="Gene3D" id="1.10.10.60">
    <property type="entry name" value="Homeodomain-like"/>
    <property type="match status" value="1"/>
</dbReference>
<keyword evidence="2" id="KW-1185">Reference proteome</keyword>
<evidence type="ECO:0000313" key="2">
    <source>
        <dbReference type="Proteomes" id="UP000604161"/>
    </source>
</evidence>
<proteinExistence type="predicted"/>
<sequence>MNHQYEQLTLKERYQIKGLNELGFSAIVIATEVERSNKMIARELQLVY</sequence>
<organism evidence="1 2">
    <name type="scientific">Marinomonas colpomeniae</name>
    <dbReference type="NCBI Taxonomy" id="2774408"/>
    <lineage>
        <taxon>Bacteria</taxon>
        <taxon>Pseudomonadati</taxon>
        <taxon>Pseudomonadota</taxon>
        <taxon>Gammaproteobacteria</taxon>
        <taxon>Oceanospirillales</taxon>
        <taxon>Oceanospirillaceae</taxon>
        <taxon>Marinomonas</taxon>
    </lineage>
</organism>
<dbReference type="RefSeq" id="WP_191595837.1">
    <property type="nucleotide sequence ID" value="NZ_JACYFC010000006.1"/>
</dbReference>
<gene>
    <name evidence="1" type="ORF">IF202_15525</name>
</gene>
<dbReference type="Proteomes" id="UP000604161">
    <property type="component" value="Unassembled WGS sequence"/>
</dbReference>
<reference evidence="1 2" key="1">
    <citation type="submission" date="2020-09" db="EMBL/GenBank/DDBJ databases">
        <title>Marinomonas sp. nov., isolated from the cysticercosis algae of Qingdao, China.</title>
        <authorList>
            <person name="Sun X."/>
        </authorList>
    </citation>
    <scope>NUCLEOTIDE SEQUENCE [LARGE SCALE GENOMIC DNA]</scope>
    <source>
        <strain evidence="1 2">SM2066</strain>
    </source>
</reference>
<name>A0ABR8P2D1_9GAMM</name>
<protein>
    <recommendedName>
        <fullName evidence="3">Helix-turn-helix protein</fullName>
    </recommendedName>
</protein>
<comment type="caution">
    <text evidence="1">The sequence shown here is derived from an EMBL/GenBank/DDBJ whole genome shotgun (WGS) entry which is preliminary data.</text>
</comment>
<evidence type="ECO:0008006" key="3">
    <source>
        <dbReference type="Google" id="ProtNLM"/>
    </source>
</evidence>
<accession>A0ABR8P2D1</accession>
<evidence type="ECO:0000313" key="1">
    <source>
        <dbReference type="EMBL" id="MBD5772448.1"/>
    </source>
</evidence>